<organism evidence="1 2">
    <name type="scientific">Araneus ventricosus</name>
    <name type="common">Orbweaver spider</name>
    <name type="synonym">Epeira ventricosa</name>
    <dbReference type="NCBI Taxonomy" id="182803"/>
    <lineage>
        <taxon>Eukaryota</taxon>
        <taxon>Metazoa</taxon>
        <taxon>Ecdysozoa</taxon>
        <taxon>Arthropoda</taxon>
        <taxon>Chelicerata</taxon>
        <taxon>Arachnida</taxon>
        <taxon>Araneae</taxon>
        <taxon>Araneomorphae</taxon>
        <taxon>Entelegynae</taxon>
        <taxon>Araneoidea</taxon>
        <taxon>Araneidae</taxon>
        <taxon>Araneus</taxon>
    </lineage>
</organism>
<dbReference type="AlphaFoldDB" id="A0A4Y2DWG0"/>
<gene>
    <name evidence="1" type="ORF">AVEN_81113_1</name>
</gene>
<proteinExistence type="predicted"/>
<evidence type="ECO:0000313" key="2">
    <source>
        <dbReference type="Proteomes" id="UP000499080"/>
    </source>
</evidence>
<evidence type="ECO:0000313" key="1">
    <source>
        <dbReference type="EMBL" id="GBM20138.1"/>
    </source>
</evidence>
<dbReference type="EMBL" id="BGPR01000437">
    <property type="protein sequence ID" value="GBM20138.1"/>
    <property type="molecule type" value="Genomic_DNA"/>
</dbReference>
<sequence>MGDLSPSRRIIFRFHGLPFQWISHRRKVLPSRVPKLMEWNRGECPVLEHACRFQSGMGCCACTQPASDARVFGRNELAEIHK</sequence>
<reference evidence="1 2" key="1">
    <citation type="journal article" date="2019" name="Sci. Rep.">
        <title>Orb-weaving spider Araneus ventricosus genome elucidates the spidroin gene catalogue.</title>
        <authorList>
            <person name="Kono N."/>
            <person name="Nakamura H."/>
            <person name="Ohtoshi R."/>
            <person name="Moran D.A.P."/>
            <person name="Shinohara A."/>
            <person name="Yoshida Y."/>
            <person name="Fujiwara M."/>
            <person name="Mori M."/>
            <person name="Tomita M."/>
            <person name="Arakawa K."/>
        </authorList>
    </citation>
    <scope>NUCLEOTIDE SEQUENCE [LARGE SCALE GENOMIC DNA]</scope>
</reference>
<accession>A0A4Y2DWG0</accession>
<name>A0A4Y2DWG0_ARAVE</name>
<comment type="caution">
    <text evidence="1">The sequence shown here is derived from an EMBL/GenBank/DDBJ whole genome shotgun (WGS) entry which is preliminary data.</text>
</comment>
<dbReference type="Proteomes" id="UP000499080">
    <property type="component" value="Unassembled WGS sequence"/>
</dbReference>
<keyword evidence="2" id="KW-1185">Reference proteome</keyword>
<protein>
    <submittedName>
        <fullName evidence="1">Uncharacterized protein</fullName>
    </submittedName>
</protein>